<feature type="non-terminal residue" evidence="2">
    <location>
        <position position="1"/>
    </location>
</feature>
<organism evidence="2">
    <name type="scientific">Ornithodoros brasiliensis</name>
    <name type="common">Mouro tick</name>
    <dbReference type="NCBI Taxonomy" id="888526"/>
    <lineage>
        <taxon>Eukaryota</taxon>
        <taxon>Metazoa</taxon>
        <taxon>Ecdysozoa</taxon>
        <taxon>Arthropoda</taxon>
        <taxon>Chelicerata</taxon>
        <taxon>Arachnida</taxon>
        <taxon>Acari</taxon>
        <taxon>Parasitiformes</taxon>
        <taxon>Ixodida</taxon>
        <taxon>Ixodoidea</taxon>
        <taxon>Argasidae</taxon>
        <taxon>Ornithodorinae</taxon>
        <taxon>Ornithodoros</taxon>
    </lineage>
</organism>
<dbReference type="SUPFAM" id="SSF54160">
    <property type="entry name" value="Chromo domain-like"/>
    <property type="match status" value="1"/>
</dbReference>
<evidence type="ECO:0000313" key="2">
    <source>
        <dbReference type="EMBL" id="JAT78965.1"/>
    </source>
</evidence>
<dbReference type="GO" id="GO:0005694">
    <property type="term" value="C:chromosome"/>
    <property type="evidence" value="ECO:0007669"/>
    <property type="project" value="UniProtKB-ARBA"/>
</dbReference>
<dbReference type="InterPro" id="IPR016197">
    <property type="entry name" value="Chromo-like_dom_sf"/>
</dbReference>
<evidence type="ECO:0000259" key="1">
    <source>
        <dbReference type="Pfam" id="PF00385"/>
    </source>
</evidence>
<dbReference type="InterPro" id="IPR023780">
    <property type="entry name" value="Chromo_domain"/>
</dbReference>
<dbReference type="Gene3D" id="2.40.50.40">
    <property type="match status" value="1"/>
</dbReference>
<name>A0A1D2AJ66_ORNBR</name>
<dbReference type="Pfam" id="PF00385">
    <property type="entry name" value="Chromo"/>
    <property type="match status" value="1"/>
</dbReference>
<accession>A0A1D2AJ66</accession>
<dbReference type="EMBL" id="GETE01000715">
    <property type="protein sequence ID" value="JAT78965.1"/>
    <property type="molecule type" value="Transcribed_RNA"/>
</dbReference>
<proteinExistence type="predicted"/>
<feature type="domain" description="Chromo" evidence="1">
    <location>
        <begin position="26"/>
        <end position="56"/>
    </location>
</feature>
<protein>
    <recommendedName>
        <fullName evidence="1">Chromo domain-containing protein</fullName>
    </recommendedName>
</protein>
<reference evidence="2" key="1">
    <citation type="submission" date="2016-07" db="EMBL/GenBank/DDBJ databases">
        <title>Salivary Glands transcriptome analysis on engorged females of Ornithodoros brasiliensis (Acari:Argasidae).</title>
        <authorList>
            <person name="Simons S.M."/>
            <person name="Carvalho E."/>
            <person name="Junqueira-de-Azevedo I."/>
            <person name="Ho P.L."/>
            <person name="Giovanni D."/>
            <person name="Mendonca R."/>
            <person name="Onofrio V."/>
            <person name="Landulfo G."/>
            <person name="Ramirez D."/>
            <person name="Barros-Battesti D."/>
        </authorList>
    </citation>
    <scope>NUCLEOTIDE SEQUENCE</scope>
    <source>
        <strain evidence="2">Female</strain>
        <tissue evidence="2">Salivary gland</tissue>
    </source>
</reference>
<sequence>YSCLDYGQPDLTALISYVSMSLQKKGYLVKWHGYPKWACTFEPEGHLNTACIRAFVEPPKPTEDRLQSAVCRFCFEVQKKLANPRRSNGLVKVDFELDVFHWIFKDKGQPLPKG</sequence>
<dbReference type="AlphaFoldDB" id="A0A1D2AJ66"/>